<feature type="transmembrane region" description="Helical" evidence="1">
    <location>
        <begin position="121"/>
        <end position="142"/>
    </location>
</feature>
<feature type="domain" description="Phosphatidic acid phosphatase type 2/haloperoxidase" evidence="2">
    <location>
        <begin position="57"/>
        <end position="163"/>
    </location>
</feature>
<dbReference type="EMBL" id="QZEZ01000003">
    <property type="protein sequence ID" value="RJK96404.1"/>
    <property type="molecule type" value="Genomic_DNA"/>
</dbReference>
<evidence type="ECO:0000256" key="1">
    <source>
        <dbReference type="SAM" id="Phobius"/>
    </source>
</evidence>
<keyword evidence="4" id="KW-1185">Reference proteome</keyword>
<dbReference type="SUPFAM" id="SSF48317">
    <property type="entry name" value="Acid phosphatase/Vanadium-dependent haloperoxidase"/>
    <property type="match status" value="1"/>
</dbReference>
<evidence type="ECO:0000259" key="2">
    <source>
        <dbReference type="SMART" id="SM00014"/>
    </source>
</evidence>
<keyword evidence="1" id="KW-0812">Transmembrane</keyword>
<organism evidence="3 4">
    <name type="scientific">Vallicoccus soli</name>
    <dbReference type="NCBI Taxonomy" id="2339232"/>
    <lineage>
        <taxon>Bacteria</taxon>
        <taxon>Bacillati</taxon>
        <taxon>Actinomycetota</taxon>
        <taxon>Actinomycetes</taxon>
        <taxon>Motilibacterales</taxon>
        <taxon>Vallicoccaceae</taxon>
        <taxon>Vallicoccus</taxon>
    </lineage>
</organism>
<dbReference type="SMART" id="SM00014">
    <property type="entry name" value="acidPPc"/>
    <property type="match status" value="1"/>
</dbReference>
<gene>
    <name evidence="3" type="ORF">D5H78_09245</name>
</gene>
<dbReference type="PANTHER" id="PTHR14969">
    <property type="entry name" value="SPHINGOSINE-1-PHOSPHATE PHOSPHOHYDROLASE"/>
    <property type="match status" value="1"/>
</dbReference>
<protein>
    <submittedName>
        <fullName evidence="3">Phosphatase PAP2 family protein</fullName>
    </submittedName>
</protein>
<evidence type="ECO:0000313" key="3">
    <source>
        <dbReference type="EMBL" id="RJK96404.1"/>
    </source>
</evidence>
<dbReference type="Gene3D" id="1.20.144.10">
    <property type="entry name" value="Phosphatidic acid phosphatase type 2/haloperoxidase"/>
    <property type="match status" value="1"/>
</dbReference>
<sequence length="172" mass="17974">MRLPGERELLLRLRPADGGAVEDVAVLVRDATDGVVLAGVAGAAALVLAVRRRRCEALLLLAAALLPLLLNPLLKRAFARPRPELWAAADEASAYAFPSGHAVGTAALLGGLLLVARRPRFVVAVGLPLVLLVGVAQLVAGVHWPSDVLAGWVVAAAWVALVAVMARRLRSD</sequence>
<feature type="transmembrane region" description="Helical" evidence="1">
    <location>
        <begin position="57"/>
        <end position="74"/>
    </location>
</feature>
<keyword evidence="1" id="KW-1133">Transmembrane helix</keyword>
<feature type="transmembrane region" description="Helical" evidence="1">
    <location>
        <begin position="34"/>
        <end position="50"/>
    </location>
</feature>
<name>A0A3A3ZKH0_9ACTN</name>
<dbReference type="InterPro" id="IPR000326">
    <property type="entry name" value="PAP2/HPO"/>
</dbReference>
<dbReference type="AlphaFoldDB" id="A0A3A3ZKH0"/>
<dbReference type="Proteomes" id="UP000265614">
    <property type="component" value="Unassembled WGS sequence"/>
</dbReference>
<accession>A0A3A3ZKH0</accession>
<evidence type="ECO:0000313" key="4">
    <source>
        <dbReference type="Proteomes" id="UP000265614"/>
    </source>
</evidence>
<dbReference type="InterPro" id="IPR036938">
    <property type="entry name" value="PAP2/HPO_sf"/>
</dbReference>
<comment type="caution">
    <text evidence="3">The sequence shown here is derived from an EMBL/GenBank/DDBJ whole genome shotgun (WGS) entry which is preliminary data.</text>
</comment>
<keyword evidence="1" id="KW-0472">Membrane</keyword>
<feature type="transmembrane region" description="Helical" evidence="1">
    <location>
        <begin position="148"/>
        <end position="166"/>
    </location>
</feature>
<reference evidence="3 4" key="1">
    <citation type="submission" date="2018-09" db="EMBL/GenBank/DDBJ databases">
        <title>YIM 75000 draft genome.</title>
        <authorList>
            <person name="Tang S."/>
            <person name="Feng Y."/>
        </authorList>
    </citation>
    <scope>NUCLEOTIDE SEQUENCE [LARGE SCALE GENOMIC DNA]</scope>
    <source>
        <strain evidence="3 4">YIM 75000</strain>
    </source>
</reference>
<proteinExistence type="predicted"/>
<dbReference type="PANTHER" id="PTHR14969:SF13">
    <property type="entry name" value="AT30094P"/>
    <property type="match status" value="1"/>
</dbReference>
<dbReference type="RefSeq" id="WP_119950135.1">
    <property type="nucleotide sequence ID" value="NZ_QZEZ01000003.1"/>
</dbReference>
<feature type="transmembrane region" description="Helical" evidence="1">
    <location>
        <begin position="94"/>
        <end position="114"/>
    </location>
</feature>
<dbReference type="Pfam" id="PF01569">
    <property type="entry name" value="PAP2"/>
    <property type="match status" value="1"/>
</dbReference>